<evidence type="ECO:0000256" key="2">
    <source>
        <dbReference type="ARBA" id="ARBA00022692"/>
    </source>
</evidence>
<sequence length="356" mass="40898">MTTTENYIFDDSKMGFLNSTSLFNFSEDYYTMDDFGADDEPSAKVLRRYLEGIILPVILLAGIIGNILNMVILTRKRMLTNMDEMEKSAYIFLIALAVSDLLFCVTAFPISFRHLKVVFESKTFMLYYHIYHDGVINSFMMSSTWLTVCMTVSRSVAVVYPLHARSTFNIRVVNIMVGVTFLLSILFAIPRYWKLEIIKISGVNPGEDLYYPDLGPLNREPYKNSFRVYKFIWSIIGAFIPLVFLLVSNICLVLALRESYRIRASLAENYSSAGNDKRKKKGRRSTSDNGQRLTTTLISIVVIFVILVFPVEILKFFELVDDDKGDDVFGIHSWGRHWAIFFYLLLSIPNPVKQIE</sequence>
<dbReference type="AlphaFoldDB" id="A0A8J1UA81"/>
<dbReference type="GO" id="GO:0016020">
    <property type="term" value="C:membrane"/>
    <property type="evidence" value="ECO:0007669"/>
    <property type="project" value="UniProtKB-SubCell"/>
</dbReference>
<evidence type="ECO:0000256" key="1">
    <source>
        <dbReference type="ARBA" id="ARBA00004370"/>
    </source>
</evidence>
<name>A0A8J1UA81_OWEFU</name>
<keyword evidence="6" id="KW-1185">Reference proteome</keyword>
<reference evidence="5" key="1">
    <citation type="submission" date="2022-03" db="EMBL/GenBank/DDBJ databases">
        <authorList>
            <person name="Martin C."/>
        </authorList>
    </citation>
    <scope>NUCLEOTIDE SEQUENCE</scope>
</reference>
<comment type="caution">
    <text evidence="5">The sequence shown here is derived from an EMBL/GenBank/DDBJ whole genome shotgun (WGS) entry which is preliminary data.</text>
</comment>
<dbReference type="EMBL" id="CAIIXF020000009">
    <property type="protein sequence ID" value="CAH1795311.1"/>
    <property type="molecule type" value="Genomic_DNA"/>
</dbReference>
<dbReference type="PANTHER" id="PTHR46641:SF2">
    <property type="entry name" value="FMRFAMIDE RECEPTOR"/>
    <property type="match status" value="1"/>
</dbReference>
<dbReference type="CDD" id="cd14978">
    <property type="entry name" value="7tmA_FMRFamide_R-like"/>
    <property type="match status" value="1"/>
</dbReference>
<dbReference type="InterPro" id="IPR000276">
    <property type="entry name" value="GPCR_Rhodpsn"/>
</dbReference>
<gene>
    <name evidence="5" type="ORF">OFUS_LOCUS19871</name>
</gene>
<comment type="subcellular location">
    <subcellularLocation>
        <location evidence="1">Membrane</location>
    </subcellularLocation>
</comment>
<protein>
    <submittedName>
        <fullName evidence="5">Uncharacterized protein</fullName>
    </submittedName>
</protein>
<dbReference type="Proteomes" id="UP000749559">
    <property type="component" value="Unassembled WGS sequence"/>
</dbReference>
<evidence type="ECO:0000256" key="3">
    <source>
        <dbReference type="ARBA" id="ARBA00022989"/>
    </source>
</evidence>
<proteinExistence type="predicted"/>
<dbReference type="Pfam" id="PF00001">
    <property type="entry name" value="7tm_1"/>
    <property type="match status" value="1"/>
</dbReference>
<dbReference type="PRINTS" id="PR00237">
    <property type="entry name" value="GPCRRHODOPSN"/>
</dbReference>
<dbReference type="OrthoDB" id="10033446at2759"/>
<dbReference type="InterPro" id="IPR017452">
    <property type="entry name" value="GPCR_Rhodpsn_7TM"/>
</dbReference>
<dbReference type="GO" id="GO:0004930">
    <property type="term" value="F:G protein-coupled receptor activity"/>
    <property type="evidence" value="ECO:0007669"/>
    <property type="project" value="InterPro"/>
</dbReference>
<evidence type="ECO:0000313" key="6">
    <source>
        <dbReference type="Proteomes" id="UP000749559"/>
    </source>
</evidence>
<dbReference type="PANTHER" id="PTHR46641">
    <property type="entry name" value="FMRFAMIDE RECEPTOR-RELATED"/>
    <property type="match status" value="1"/>
</dbReference>
<accession>A0A8J1UA81</accession>
<dbReference type="PROSITE" id="PS50262">
    <property type="entry name" value="G_PROTEIN_RECEP_F1_2"/>
    <property type="match status" value="1"/>
</dbReference>
<evidence type="ECO:0000256" key="4">
    <source>
        <dbReference type="ARBA" id="ARBA00023136"/>
    </source>
</evidence>
<dbReference type="SUPFAM" id="SSF81321">
    <property type="entry name" value="Family A G protein-coupled receptor-like"/>
    <property type="match status" value="1"/>
</dbReference>
<evidence type="ECO:0000313" key="5">
    <source>
        <dbReference type="EMBL" id="CAH1795311.1"/>
    </source>
</evidence>
<organism evidence="5 6">
    <name type="scientific">Owenia fusiformis</name>
    <name type="common">Polychaete worm</name>
    <dbReference type="NCBI Taxonomy" id="6347"/>
    <lineage>
        <taxon>Eukaryota</taxon>
        <taxon>Metazoa</taxon>
        <taxon>Spiralia</taxon>
        <taxon>Lophotrochozoa</taxon>
        <taxon>Annelida</taxon>
        <taxon>Polychaeta</taxon>
        <taxon>Sedentaria</taxon>
        <taxon>Canalipalpata</taxon>
        <taxon>Sabellida</taxon>
        <taxon>Oweniida</taxon>
        <taxon>Oweniidae</taxon>
        <taxon>Owenia</taxon>
    </lineage>
</organism>
<keyword evidence="3" id="KW-1133">Transmembrane helix</keyword>
<keyword evidence="2" id="KW-0812">Transmembrane</keyword>
<keyword evidence="4" id="KW-0472">Membrane</keyword>
<dbReference type="Gene3D" id="1.20.1070.10">
    <property type="entry name" value="Rhodopsin 7-helix transmembrane proteins"/>
    <property type="match status" value="1"/>
</dbReference>
<dbReference type="InterPro" id="IPR052954">
    <property type="entry name" value="GPCR-Ligand_Int"/>
</dbReference>